<name>A0A431ULU9_STEMA</name>
<dbReference type="Gene3D" id="3.30.950.30">
    <property type="entry name" value="Schlafen, AAA domain"/>
    <property type="match status" value="1"/>
</dbReference>
<protein>
    <submittedName>
        <fullName evidence="2">ATP-binding protein</fullName>
    </submittedName>
</protein>
<dbReference type="EMBL" id="RXLZ01000010">
    <property type="protein sequence ID" value="RTQ90894.1"/>
    <property type="molecule type" value="Genomic_DNA"/>
</dbReference>
<dbReference type="Proteomes" id="UP000271705">
    <property type="component" value="Unassembled WGS sequence"/>
</dbReference>
<evidence type="ECO:0000313" key="3">
    <source>
        <dbReference type="Proteomes" id="UP000271705"/>
    </source>
</evidence>
<comment type="caution">
    <text evidence="2">The sequence shown here is derived from an EMBL/GenBank/DDBJ whole genome shotgun (WGS) entry which is preliminary data.</text>
</comment>
<dbReference type="GO" id="GO:0005524">
    <property type="term" value="F:ATP binding"/>
    <property type="evidence" value="ECO:0007669"/>
    <property type="project" value="UniProtKB-KW"/>
</dbReference>
<reference evidence="2 3" key="1">
    <citation type="submission" date="2018-12" db="EMBL/GenBank/DDBJ databases">
        <authorList>
            <person name="Kartti S."/>
            <person name="Manni A."/>
            <person name="Chemao El Fihri M.W."/>
            <person name="Laamarti M."/>
            <person name="Temsamani L."/>
            <person name="El Jamali J.E."/>
            <person name="Ouadghiri M."/>
            <person name="Ibrahimi A."/>
            <person name="Filati-Maltouf A."/>
        </authorList>
    </citation>
    <scope>NUCLEOTIDE SEQUENCE [LARGE SCALE GENOMIC DNA]</scope>
    <source>
        <strain evidence="2 3">MDMC339</strain>
    </source>
</reference>
<dbReference type="AlphaFoldDB" id="A0A431ULU9"/>
<dbReference type="Pfam" id="PF04326">
    <property type="entry name" value="SLFN_AlbA_2"/>
    <property type="match status" value="1"/>
</dbReference>
<evidence type="ECO:0000313" key="2">
    <source>
        <dbReference type="EMBL" id="RTQ90894.1"/>
    </source>
</evidence>
<dbReference type="InterPro" id="IPR038461">
    <property type="entry name" value="Schlafen_AlbA_2_dom_sf"/>
</dbReference>
<keyword evidence="2" id="KW-0067">ATP-binding</keyword>
<dbReference type="InterPro" id="IPR007421">
    <property type="entry name" value="Schlafen_AlbA_2_dom"/>
</dbReference>
<evidence type="ECO:0000259" key="1">
    <source>
        <dbReference type="Pfam" id="PF04326"/>
    </source>
</evidence>
<proteinExistence type="predicted"/>
<dbReference type="PANTHER" id="PTHR30595">
    <property type="entry name" value="GLPR-RELATED TRANSCRIPTIONAL REPRESSOR"/>
    <property type="match status" value="1"/>
</dbReference>
<accession>A0A431ULU9</accession>
<organism evidence="2 3">
    <name type="scientific">Stenotrophomonas maltophilia</name>
    <name type="common">Pseudomonas maltophilia</name>
    <name type="synonym">Xanthomonas maltophilia</name>
    <dbReference type="NCBI Taxonomy" id="40324"/>
    <lineage>
        <taxon>Bacteria</taxon>
        <taxon>Pseudomonadati</taxon>
        <taxon>Pseudomonadota</taxon>
        <taxon>Gammaproteobacteria</taxon>
        <taxon>Lysobacterales</taxon>
        <taxon>Lysobacteraceae</taxon>
        <taxon>Stenotrophomonas</taxon>
        <taxon>Stenotrophomonas maltophilia group</taxon>
    </lineage>
</organism>
<feature type="domain" description="Schlafen AlbA-2" evidence="1">
    <location>
        <begin position="24"/>
        <end position="150"/>
    </location>
</feature>
<gene>
    <name evidence="2" type="ORF">EKL94_05125</name>
</gene>
<sequence length="392" mass="44597">METNGMAAVSREWVEALVQDRAQESVHLDFKREQPSKKEDGRRELLKDVCALANTEGGRIVYGVEEDDDACASRIVPITGEESDAAQRRLDQSIVDGIQPRLVGCTVTALAVASGYVLVIDVPPQYGGPFQSSFNNQRRFTYRQGTINIDMDYNQLRAAFQMRGRALQEASAWRRSRLNHINDAIRKKRMVDRAWLLVHIMPFSALFDGNLIDLNALATSNRSVIHEHADFRTFTADGLLYQDARPGERPEEFARFFRSGLTEFGWLGDRRPSDGKLLIRGLTAAMTIRHLVHRCARILVELGVSGPAYISLSGLLIESHRLHYRGPDFDEQTPEPWESEMEPPMLEVSSLSELASSPDIWCRRLSDMLFQTFGLERCPYYDRDDTWKPPRH</sequence>
<keyword evidence="2" id="KW-0547">Nucleotide-binding</keyword>
<dbReference type="PANTHER" id="PTHR30595:SF6">
    <property type="entry name" value="SCHLAFEN ALBA-2 DOMAIN-CONTAINING PROTEIN"/>
    <property type="match status" value="1"/>
</dbReference>